<dbReference type="RefSeq" id="WP_248251572.1">
    <property type="nucleotide sequence ID" value="NZ_JAIWJX010000002.1"/>
</dbReference>
<dbReference type="InterPro" id="IPR032816">
    <property type="entry name" value="VTT_dom"/>
</dbReference>
<feature type="transmembrane region" description="Helical" evidence="2">
    <location>
        <begin position="108"/>
        <end position="126"/>
    </location>
</feature>
<reference evidence="4" key="1">
    <citation type="submission" date="2021-09" db="EMBL/GenBank/DDBJ databases">
        <title>Genome analysis of Fictibacillus sp. KIGAM418 isolated from marine sediment.</title>
        <authorList>
            <person name="Seo M.-J."/>
            <person name="Cho E.-S."/>
            <person name="Hwang C.Y."/>
        </authorList>
    </citation>
    <scope>NUCLEOTIDE SEQUENCE</scope>
    <source>
        <strain evidence="4">KIGAM418</strain>
    </source>
</reference>
<keyword evidence="2" id="KW-0812">Transmembrane</keyword>
<evidence type="ECO:0000256" key="2">
    <source>
        <dbReference type="SAM" id="Phobius"/>
    </source>
</evidence>
<dbReference type="Proteomes" id="UP001139011">
    <property type="component" value="Unassembled WGS sequence"/>
</dbReference>
<evidence type="ECO:0000259" key="3">
    <source>
        <dbReference type="Pfam" id="PF09335"/>
    </source>
</evidence>
<feature type="domain" description="VTT" evidence="3">
    <location>
        <begin position="31"/>
        <end position="157"/>
    </location>
</feature>
<dbReference type="EMBL" id="JAIWJX010000002">
    <property type="protein sequence ID" value="MCK6255807.1"/>
    <property type="molecule type" value="Genomic_DNA"/>
</dbReference>
<accession>A0A9X2BE75</accession>
<comment type="similarity">
    <text evidence="1">Belongs to the DedA family.</text>
</comment>
<dbReference type="PANTHER" id="PTHR42709:SF9">
    <property type="entry name" value="ALKALINE PHOSPHATASE LIKE PROTEIN"/>
    <property type="match status" value="1"/>
</dbReference>
<evidence type="ECO:0000313" key="5">
    <source>
        <dbReference type="Proteomes" id="UP001139011"/>
    </source>
</evidence>
<evidence type="ECO:0000313" key="4">
    <source>
        <dbReference type="EMBL" id="MCK6255807.1"/>
    </source>
</evidence>
<keyword evidence="5" id="KW-1185">Reference proteome</keyword>
<feature type="transmembrane region" description="Helical" evidence="2">
    <location>
        <begin position="52"/>
        <end position="72"/>
    </location>
</feature>
<evidence type="ECO:0000256" key="1">
    <source>
        <dbReference type="ARBA" id="ARBA00010792"/>
    </source>
</evidence>
<keyword evidence="2" id="KW-0472">Membrane</keyword>
<sequence length="207" mass="23124">MDYGFLIHFFQEHGYLGVFVLSWIGFFGLPVPNEVIIMSSGMLSSKALLDPTLSFFMTYLGVISVLTLSYALGKYGGTAVLCVLSRNGRLKKGIQKGSSMLYRWGDKILIFSFFVPGLRLLMPFVVGSNRLSFYRFAALTYPGGFLWVVVYFTIGSQYGKHIFQLNRYLQGFQWAVPFVCAAILIFGTLGYAIGSKNGLRAAQKHTK</sequence>
<protein>
    <submittedName>
        <fullName evidence="4">DedA family protein</fullName>
    </submittedName>
</protein>
<gene>
    <name evidence="4" type="ORF">LCY76_04215</name>
</gene>
<comment type="caution">
    <text evidence="4">The sequence shown here is derived from an EMBL/GenBank/DDBJ whole genome shotgun (WGS) entry which is preliminary data.</text>
</comment>
<dbReference type="PANTHER" id="PTHR42709">
    <property type="entry name" value="ALKALINE PHOSPHATASE LIKE PROTEIN"/>
    <property type="match status" value="1"/>
</dbReference>
<organism evidence="4 5">
    <name type="scientific">Fictibacillus marinisediminis</name>
    <dbReference type="NCBI Taxonomy" id="2878389"/>
    <lineage>
        <taxon>Bacteria</taxon>
        <taxon>Bacillati</taxon>
        <taxon>Bacillota</taxon>
        <taxon>Bacilli</taxon>
        <taxon>Bacillales</taxon>
        <taxon>Fictibacillaceae</taxon>
        <taxon>Fictibacillus</taxon>
    </lineage>
</organism>
<feature type="transmembrane region" description="Helical" evidence="2">
    <location>
        <begin position="133"/>
        <end position="154"/>
    </location>
</feature>
<dbReference type="AlphaFoldDB" id="A0A9X2BE75"/>
<name>A0A9X2BE75_9BACL</name>
<dbReference type="Pfam" id="PF09335">
    <property type="entry name" value="VTT_dom"/>
    <property type="match status" value="1"/>
</dbReference>
<dbReference type="InterPro" id="IPR051311">
    <property type="entry name" value="DedA_domain"/>
</dbReference>
<keyword evidence="2" id="KW-1133">Transmembrane helix</keyword>
<proteinExistence type="inferred from homology"/>
<feature type="transmembrane region" description="Helical" evidence="2">
    <location>
        <begin position="13"/>
        <end position="31"/>
    </location>
</feature>
<feature type="transmembrane region" description="Helical" evidence="2">
    <location>
        <begin position="174"/>
        <end position="194"/>
    </location>
</feature>
<dbReference type="GO" id="GO:0005886">
    <property type="term" value="C:plasma membrane"/>
    <property type="evidence" value="ECO:0007669"/>
    <property type="project" value="TreeGrafter"/>
</dbReference>